<sequence length="137" mass="16469">MLDLRKELNRQMKDREQEIQDQAELKILETNKTMDDLRGETSKAIAESEKNSEERINTLNRMIEELERRYENRESRFEDLETIKALNADLQDHKKKIFQLQENIKFYQLEIVNREENYNRLFSSSPKVGIMNPCSEE</sequence>
<dbReference type="EMBL" id="MDYQ01000020">
    <property type="protein sequence ID" value="PRP87423.1"/>
    <property type="molecule type" value="Genomic_DNA"/>
</dbReference>
<evidence type="ECO:0000256" key="2">
    <source>
        <dbReference type="SAM" id="Coils"/>
    </source>
</evidence>
<dbReference type="PANTHER" id="PTHR18870:SF9">
    <property type="entry name" value="PROTEIN TAG-278-RELATED"/>
    <property type="match status" value="1"/>
</dbReference>
<accession>A0A2P6NTW8</accession>
<name>A0A2P6NTW8_9EUKA</name>
<dbReference type="PANTHER" id="PTHR18870">
    <property type="entry name" value="PROTEIN TAG-278-RELATED"/>
    <property type="match status" value="1"/>
</dbReference>
<comment type="caution">
    <text evidence="3">The sequence shown here is derived from an EMBL/GenBank/DDBJ whole genome shotgun (WGS) entry which is preliminary data.</text>
</comment>
<dbReference type="STRING" id="1890364.A0A2P6NTW8"/>
<organism evidence="3 4">
    <name type="scientific">Planoprotostelium fungivorum</name>
    <dbReference type="NCBI Taxonomy" id="1890364"/>
    <lineage>
        <taxon>Eukaryota</taxon>
        <taxon>Amoebozoa</taxon>
        <taxon>Evosea</taxon>
        <taxon>Variosea</taxon>
        <taxon>Cavosteliida</taxon>
        <taxon>Cavosteliaceae</taxon>
        <taxon>Planoprotostelium</taxon>
    </lineage>
</organism>
<gene>
    <name evidence="3" type="ORF">PROFUN_00634</name>
</gene>
<proteinExistence type="predicted"/>
<evidence type="ECO:0000313" key="3">
    <source>
        <dbReference type="EMBL" id="PRP87423.1"/>
    </source>
</evidence>
<dbReference type="AlphaFoldDB" id="A0A2P6NTW8"/>
<evidence type="ECO:0000256" key="1">
    <source>
        <dbReference type="ARBA" id="ARBA00023054"/>
    </source>
</evidence>
<keyword evidence="1 2" id="KW-0175">Coiled coil</keyword>
<dbReference type="OrthoDB" id="2279155at2759"/>
<evidence type="ECO:0000313" key="4">
    <source>
        <dbReference type="Proteomes" id="UP000241769"/>
    </source>
</evidence>
<keyword evidence="4" id="KW-1185">Reference proteome</keyword>
<protein>
    <submittedName>
        <fullName evidence="3">Uncharacterized protein</fullName>
    </submittedName>
</protein>
<feature type="coiled-coil region" evidence="2">
    <location>
        <begin position="1"/>
        <end position="117"/>
    </location>
</feature>
<reference evidence="3 4" key="1">
    <citation type="journal article" date="2018" name="Genome Biol. Evol.">
        <title>Multiple Roots of Fruiting Body Formation in Amoebozoa.</title>
        <authorList>
            <person name="Hillmann F."/>
            <person name="Forbes G."/>
            <person name="Novohradska S."/>
            <person name="Ferling I."/>
            <person name="Riege K."/>
            <person name="Groth M."/>
            <person name="Westermann M."/>
            <person name="Marz M."/>
            <person name="Spaller T."/>
            <person name="Winckler T."/>
            <person name="Schaap P."/>
            <person name="Glockner G."/>
        </authorList>
    </citation>
    <scope>NUCLEOTIDE SEQUENCE [LARGE SCALE GENOMIC DNA]</scope>
    <source>
        <strain evidence="3 4">Jena</strain>
    </source>
</reference>
<dbReference type="Proteomes" id="UP000241769">
    <property type="component" value="Unassembled WGS sequence"/>
</dbReference>
<dbReference type="InParanoid" id="A0A2P6NTW8"/>